<comment type="caution">
    <text evidence="9">The sequence shown here is derived from an EMBL/GenBank/DDBJ whole genome shotgun (WGS) entry which is preliminary data.</text>
</comment>
<name>A0A5C6VZD9_9BACI</name>
<dbReference type="GO" id="GO:0022857">
    <property type="term" value="F:transmembrane transporter activity"/>
    <property type="evidence" value="ECO:0007669"/>
    <property type="project" value="InterPro"/>
</dbReference>
<evidence type="ECO:0000256" key="3">
    <source>
        <dbReference type="ARBA" id="ARBA00022475"/>
    </source>
</evidence>
<dbReference type="InterPro" id="IPR045324">
    <property type="entry name" value="Small_multidrug_res"/>
</dbReference>
<dbReference type="PANTHER" id="PTHR30561:SF1">
    <property type="entry name" value="MULTIDRUG TRANSPORTER EMRE"/>
    <property type="match status" value="1"/>
</dbReference>
<feature type="transmembrane region" description="Helical" evidence="8">
    <location>
        <begin position="26"/>
        <end position="46"/>
    </location>
</feature>
<keyword evidence="10" id="KW-1185">Reference proteome</keyword>
<keyword evidence="3" id="KW-1003">Cell membrane</keyword>
<evidence type="ECO:0000313" key="10">
    <source>
        <dbReference type="Proteomes" id="UP000321363"/>
    </source>
</evidence>
<evidence type="ECO:0000256" key="6">
    <source>
        <dbReference type="ARBA" id="ARBA00023136"/>
    </source>
</evidence>
<dbReference type="AlphaFoldDB" id="A0A5C6VZD9"/>
<proteinExistence type="inferred from homology"/>
<comment type="subcellular location">
    <subcellularLocation>
        <location evidence="1 7">Cell membrane</location>
        <topology evidence="1 7">Multi-pass membrane protein</topology>
    </subcellularLocation>
</comment>
<protein>
    <submittedName>
        <fullName evidence="9">Multidrug efflux SMR transporter</fullName>
    </submittedName>
</protein>
<dbReference type="InterPro" id="IPR037185">
    <property type="entry name" value="EmrE-like"/>
</dbReference>
<keyword evidence="2" id="KW-0813">Transport</keyword>
<dbReference type="PANTHER" id="PTHR30561">
    <property type="entry name" value="SMR FAMILY PROTON-DEPENDENT DRUG EFFLUX TRANSPORTER SUGE"/>
    <property type="match status" value="1"/>
</dbReference>
<dbReference type="FunFam" id="1.10.3730.20:FF:000001">
    <property type="entry name" value="Quaternary ammonium compound resistance transporter SugE"/>
    <property type="match status" value="1"/>
</dbReference>
<evidence type="ECO:0000256" key="5">
    <source>
        <dbReference type="ARBA" id="ARBA00022989"/>
    </source>
</evidence>
<dbReference type="OrthoDB" id="21828at2"/>
<dbReference type="EMBL" id="VOQF01000006">
    <property type="protein sequence ID" value="TXC90438.1"/>
    <property type="molecule type" value="Genomic_DNA"/>
</dbReference>
<sequence length="104" mass="11288">MAYLLLFCSILLEVFGSTMLKLSDGFKKLIPVICVVIGYGLAFYLLSITLKTLPLGIVYATWSGVGTIFTVCVGVFLFKEKINKKGFVGIGLLVVGLVLMNMSN</sequence>
<dbReference type="InterPro" id="IPR000390">
    <property type="entry name" value="Small_drug/metabolite_transptr"/>
</dbReference>
<keyword evidence="4 7" id="KW-0812">Transmembrane</keyword>
<evidence type="ECO:0000256" key="8">
    <source>
        <dbReference type="SAM" id="Phobius"/>
    </source>
</evidence>
<gene>
    <name evidence="9" type="ORF">FS935_10870</name>
</gene>
<dbReference type="Pfam" id="PF00893">
    <property type="entry name" value="Multi_Drug_Res"/>
    <property type="match status" value="1"/>
</dbReference>
<dbReference type="GO" id="GO:0005886">
    <property type="term" value="C:plasma membrane"/>
    <property type="evidence" value="ECO:0007669"/>
    <property type="project" value="UniProtKB-SubCell"/>
</dbReference>
<organism evidence="9 10">
    <name type="scientific">Metabacillus litoralis</name>
    <dbReference type="NCBI Taxonomy" id="152268"/>
    <lineage>
        <taxon>Bacteria</taxon>
        <taxon>Bacillati</taxon>
        <taxon>Bacillota</taxon>
        <taxon>Bacilli</taxon>
        <taxon>Bacillales</taxon>
        <taxon>Bacillaceae</taxon>
        <taxon>Metabacillus</taxon>
    </lineage>
</organism>
<dbReference type="Gene3D" id="1.10.3730.20">
    <property type="match status" value="1"/>
</dbReference>
<feature type="transmembrane region" description="Helical" evidence="8">
    <location>
        <begin position="84"/>
        <end position="102"/>
    </location>
</feature>
<reference evidence="9 10" key="1">
    <citation type="journal article" date="2005" name="Int. J. Syst. Evol. Microbiol.">
        <title>Bacillus litoralis sp. nov., isolated from a tidal flat of the Yellow Sea in Korea.</title>
        <authorList>
            <person name="Yoon J.H."/>
            <person name="Oh T.K."/>
        </authorList>
    </citation>
    <scope>NUCLEOTIDE SEQUENCE [LARGE SCALE GENOMIC DNA]</scope>
    <source>
        <strain evidence="9 10">SW-211</strain>
    </source>
</reference>
<dbReference type="Proteomes" id="UP000321363">
    <property type="component" value="Unassembled WGS sequence"/>
</dbReference>
<comment type="similarity">
    <text evidence="7">Belongs to the drug/metabolite transporter (DMT) superfamily. Small multidrug resistance (SMR) (TC 2.A.7.1) family.</text>
</comment>
<keyword evidence="5 8" id="KW-1133">Transmembrane helix</keyword>
<keyword evidence="6 8" id="KW-0472">Membrane</keyword>
<evidence type="ECO:0000256" key="4">
    <source>
        <dbReference type="ARBA" id="ARBA00022692"/>
    </source>
</evidence>
<evidence type="ECO:0000256" key="7">
    <source>
        <dbReference type="RuleBase" id="RU003942"/>
    </source>
</evidence>
<evidence type="ECO:0000256" key="1">
    <source>
        <dbReference type="ARBA" id="ARBA00004651"/>
    </source>
</evidence>
<evidence type="ECO:0000313" key="9">
    <source>
        <dbReference type="EMBL" id="TXC90438.1"/>
    </source>
</evidence>
<feature type="transmembrane region" description="Helical" evidence="8">
    <location>
        <begin position="58"/>
        <end position="78"/>
    </location>
</feature>
<evidence type="ECO:0000256" key="2">
    <source>
        <dbReference type="ARBA" id="ARBA00022448"/>
    </source>
</evidence>
<dbReference type="RefSeq" id="WP_146948484.1">
    <property type="nucleotide sequence ID" value="NZ_VOQF01000006.1"/>
</dbReference>
<dbReference type="SUPFAM" id="SSF103481">
    <property type="entry name" value="Multidrug resistance efflux transporter EmrE"/>
    <property type="match status" value="1"/>
</dbReference>
<accession>A0A5C6VZD9</accession>